<gene>
    <name evidence="1" type="ORF">D5086_002500</name>
</gene>
<dbReference type="Proteomes" id="UP000309997">
    <property type="component" value="Unassembled WGS sequence"/>
</dbReference>
<protein>
    <submittedName>
        <fullName evidence="1">Uncharacterized protein</fullName>
    </submittedName>
</protein>
<name>A0ACC4D1W4_POPAL</name>
<evidence type="ECO:0000313" key="1">
    <source>
        <dbReference type="EMBL" id="KAL3611480.1"/>
    </source>
</evidence>
<keyword evidence="2" id="KW-1185">Reference proteome</keyword>
<evidence type="ECO:0000313" key="2">
    <source>
        <dbReference type="Proteomes" id="UP000309997"/>
    </source>
</evidence>
<dbReference type="EMBL" id="RCHU02000001">
    <property type="protein sequence ID" value="KAL3611480.1"/>
    <property type="molecule type" value="Genomic_DNA"/>
</dbReference>
<sequence>MARDSCLARITAGVAVGGAIGGAGGAVYGTYEAVRELIMASKLLKLTAYEAKNELELSLKQAFEELEPKLRPPFPLTIPSPQEYSRLNLAILYGVLTEPHLAKTHIKHLHAIVTDGYALFVSLTVKIVNDLYGKLVDSVKDQLVWVVKEMVDVLGVGFDGFLVCLLRQIVGGDFSDGNLWLCFELVSLFSSKWDCLVEDAPFVLTSALYVYLRVLADHCKVLTDAKMESLKRLEIEFCVKMLREQFNLCMKIGRDLIRLLRDLVHVPEFRAIWNDLVLNPSEFRTEGFSDISQLYCSRTSSRYFLLRITPEMETQLRFLLMHVKFGNQRRYQVWFAKKFLFGQERETLVVDIIRFICCAHHPSNEIIQSDIIPRWAVIAMRMLVQKGVVRSLDILTSCDALSPFLREGLRKLILRLNIESNELQPAHLPPHSVSRSSLQNVSHLAITTPAPEQQSAKIVEVRLSKEPAGSSIPISGDLFTTSCPSNVTIESQFDAIESLAQNLAEAMKKSNKMGLQILEEILLSFVNLDGQASKCGSTFPKTLSSRIADQFESVGNRLFAPFDVSISVPSSDSGIQSPTILIARSFILSQHEQLQEMLVFWSRNGFHVGAHLLSYATRLAYEACISDSSGNAIINNNFSKISDSGMSLLLFHVDGYFSILNGRKQDFLEGSVSTSKMDKELVNMLVKNAFAAYKCFLECSRTILHKEDDLALSKLFILDITSCFLCERKKTKFFSSIFCHLADLCAGNIDIIRFLVSQLDHADLLEMQFEIGLKRFFVFGESTEDIFHIMKNSLSWDPSEQHKLWGLIRSELAVSKVQLEKIILKFFCSTELDANSSAIAVGGLLTLCICRAPTPELVGAIMLLPDDVFQDFAATVLASWVVSNASKLFDSLTKFSEKFDNENGNVAGSVGIVINHSAILWLLNYFKSQGMNGSNILSTFSATLWDKIGSSFLAQAADVPTESRYTSPLTLINMECSSIAVIVMFLLHEKIIEEDAIIVMPLETAKKLEQAEQRSAKFLIFICFFRSTSHPPSKTPCPESYPIIGNLPGLLRNRHRFHDWVADMLSKTPSSTLQVNNCLNLSHIICTANPVNVEHLLVTNFSNYIKDIVKSELSKRLMPDLFKACDHNLIIDMQEVLQKFTFTNICKVALGIDPESMSNLTFVEAFDDAVEIGFSRFRAPRLPALWKLQRSLNIGSEKRLKEAVKVINEFALADSTSTALTWFFWLIAGNPHCGSLIYNEISSAAPLPATDSGTGIFSYEELKNFHYLHAALSESMRLFPPVPINSRSTVEDDILPDGTYVRKGWFADYSAYAMGRMERVWGQDCREFKPERMCLGKQMAYIQMKAIAAAVMHEFEILPVDGGATANKMMNPPYRLTMVLKMRGGLPVRLKKRVTSQQ</sequence>
<comment type="caution">
    <text evidence="1">The sequence shown here is derived from an EMBL/GenBank/DDBJ whole genome shotgun (WGS) entry which is preliminary data.</text>
</comment>
<accession>A0ACC4D1W4</accession>
<organism evidence="1 2">
    <name type="scientific">Populus alba</name>
    <name type="common">White poplar</name>
    <dbReference type="NCBI Taxonomy" id="43335"/>
    <lineage>
        <taxon>Eukaryota</taxon>
        <taxon>Viridiplantae</taxon>
        <taxon>Streptophyta</taxon>
        <taxon>Embryophyta</taxon>
        <taxon>Tracheophyta</taxon>
        <taxon>Spermatophyta</taxon>
        <taxon>Magnoliopsida</taxon>
        <taxon>eudicotyledons</taxon>
        <taxon>Gunneridae</taxon>
        <taxon>Pentapetalae</taxon>
        <taxon>rosids</taxon>
        <taxon>fabids</taxon>
        <taxon>Malpighiales</taxon>
        <taxon>Salicaceae</taxon>
        <taxon>Saliceae</taxon>
        <taxon>Populus</taxon>
    </lineage>
</organism>
<proteinExistence type="predicted"/>
<reference evidence="1 2" key="1">
    <citation type="journal article" date="2024" name="Plant Biotechnol. J.">
        <title>Genome and CRISPR/Cas9 system of a widespread forest tree (Populus alba) in the world.</title>
        <authorList>
            <person name="Liu Y.J."/>
            <person name="Jiang P.F."/>
            <person name="Han X.M."/>
            <person name="Li X.Y."/>
            <person name="Wang H.M."/>
            <person name="Wang Y.J."/>
            <person name="Wang X.X."/>
            <person name="Zeng Q.Y."/>
        </authorList>
    </citation>
    <scope>NUCLEOTIDE SEQUENCE [LARGE SCALE GENOMIC DNA]</scope>
    <source>
        <strain evidence="2">cv. PAL-ZL1</strain>
    </source>
</reference>